<dbReference type="InterPro" id="IPR036736">
    <property type="entry name" value="ACP-like_sf"/>
</dbReference>
<evidence type="ECO:0000256" key="2">
    <source>
        <dbReference type="ARBA" id="ARBA00022553"/>
    </source>
</evidence>
<dbReference type="Gene3D" id="1.10.1200.10">
    <property type="entry name" value="ACP-like"/>
    <property type="match status" value="1"/>
</dbReference>
<evidence type="ECO:0000256" key="1">
    <source>
        <dbReference type="ARBA" id="ARBA00022450"/>
    </source>
</evidence>
<dbReference type="GO" id="GO:0017000">
    <property type="term" value="P:antibiotic biosynthetic process"/>
    <property type="evidence" value="ECO:0007669"/>
    <property type="project" value="UniProtKB-ARBA"/>
</dbReference>
<dbReference type="AlphaFoldDB" id="A0A1B4ZDC5"/>
<dbReference type="InterPro" id="IPR020806">
    <property type="entry name" value="PKS_PP-bd"/>
</dbReference>
<dbReference type="SMART" id="SM00823">
    <property type="entry name" value="PKS_PP"/>
    <property type="match status" value="1"/>
</dbReference>
<keyword evidence="1" id="KW-0596">Phosphopantetheine</keyword>
<dbReference type="PANTHER" id="PTHR44845">
    <property type="entry name" value="CARRIER DOMAIN-CONTAINING PROTEIN"/>
    <property type="match status" value="1"/>
</dbReference>
<dbReference type="PANTHER" id="PTHR44845:SF6">
    <property type="entry name" value="BETA-ALANINE-ACTIVATING ENZYME"/>
    <property type="match status" value="1"/>
</dbReference>
<protein>
    <submittedName>
        <fullName evidence="4">PCP domain protein</fullName>
    </submittedName>
</protein>
<dbReference type="GO" id="GO:0031177">
    <property type="term" value="F:phosphopantetheine binding"/>
    <property type="evidence" value="ECO:0007669"/>
    <property type="project" value="InterPro"/>
</dbReference>
<sequence>MGGGVRVSTPVQDELTVIWQELFAVPADEVDPAESFFELGGTSLQAVQLMNRIEKAFGVRIPLPVIYVEGSIEGLTAAIEDARAEAGAPDDEAELLAAVEALSEEEALRLLAEHQAPANSAERGDE</sequence>
<reference evidence="4" key="1">
    <citation type="journal article" date="2016" name="Nat. Chem. Biol.">
        <title>Amino-group carrier-protein-mediated secondary metabolite biosynthesis in Streptomyces.</title>
        <authorList>
            <person name="Hasebe F."/>
            <person name="Matsuda K."/>
            <person name="Shiraishi T."/>
            <person name="Futamura Y."/>
            <person name="Nakano T."/>
            <person name="Tomita T."/>
            <person name="Ishigami K."/>
            <person name="Taka H."/>
            <person name="Mineki R."/>
            <person name="Fujimura T."/>
            <person name="Osada H."/>
            <person name="Kuzuyama T."/>
            <person name="Nishiyama M."/>
        </authorList>
    </citation>
    <scope>NUCLEOTIDE SEQUENCE</scope>
    <source>
        <strain evidence="4">SANK 60404</strain>
    </source>
</reference>
<keyword evidence="2" id="KW-0597">Phosphoprotein</keyword>
<accession>A0A1B4ZDC5</accession>
<dbReference type="EMBL" id="LC072720">
    <property type="protein sequence ID" value="BAV57444.1"/>
    <property type="molecule type" value="Genomic_DNA"/>
</dbReference>
<evidence type="ECO:0000259" key="3">
    <source>
        <dbReference type="PROSITE" id="PS50075"/>
    </source>
</evidence>
<feature type="domain" description="Carrier" evidence="3">
    <location>
        <begin position="6"/>
        <end position="83"/>
    </location>
</feature>
<dbReference type="SUPFAM" id="SSF47336">
    <property type="entry name" value="ACP-like"/>
    <property type="match status" value="1"/>
</dbReference>
<name>A0A1B4ZDC5_9ACTN</name>
<proteinExistence type="predicted"/>
<dbReference type="InterPro" id="IPR009081">
    <property type="entry name" value="PP-bd_ACP"/>
</dbReference>
<gene>
    <name evidence="4" type="primary">vzb8</name>
</gene>
<evidence type="ECO:0000313" key="4">
    <source>
        <dbReference type="EMBL" id="BAV57444.1"/>
    </source>
</evidence>
<dbReference type="PROSITE" id="PS50075">
    <property type="entry name" value="CARRIER"/>
    <property type="match status" value="1"/>
</dbReference>
<dbReference type="Pfam" id="PF00550">
    <property type="entry name" value="PP-binding"/>
    <property type="match status" value="1"/>
</dbReference>
<organism evidence="4">
    <name type="scientific">Streptomyces sp. SANK 60404</name>
    <dbReference type="NCBI Taxonomy" id="1213862"/>
    <lineage>
        <taxon>Bacteria</taxon>
        <taxon>Bacillati</taxon>
        <taxon>Actinomycetota</taxon>
        <taxon>Actinomycetes</taxon>
        <taxon>Kitasatosporales</taxon>
        <taxon>Streptomycetaceae</taxon>
        <taxon>Streptomyces</taxon>
    </lineage>
</organism>